<proteinExistence type="predicted"/>
<dbReference type="RefSeq" id="WP_086787911.1">
    <property type="nucleotide sequence ID" value="NZ_JAGIOO010000001.1"/>
</dbReference>
<dbReference type="Gene3D" id="3.60.21.70">
    <property type="entry name" value="PhoD-like phosphatase"/>
    <property type="match status" value="1"/>
</dbReference>
<evidence type="ECO:0000259" key="3">
    <source>
        <dbReference type="Pfam" id="PF16655"/>
    </source>
</evidence>
<sequence length="539" mass="57929">MNHPLDRRALLRATGAAALGAAAATALPTTSSAAPAQTPVFAHGVASGDPLPDGVLLWTRVTPTPESAPGSGVGPEVAVRWEVATDAAFGTVVAAGTTVTGPGRDHTVKVDVGGLSPAADYHYRFTAGGVLSPPGRTRTAPAATAAVARLRFGVVSCSNWQAGHFAAYRYLAERGDLDAVLHLGDYLYEYGPGEGSVRPHAPAREVLTLADYRQRHAQYKTDPHLRRLHAACPWISTWDDHEVANDTWSGGAGNHTPGTEGDWAVRKAAAHQAYFEWMPVRNAGDRLYRRLRFGTLAELSMLDLRSHRSQQVKALSGDVDRPDRTIAGAEQLGWLIDGLTTSSARWKLVGNSVMVTPTLIPPLSSELLGPLLKLLGLPTEGGSVFTDQWDGYTADRRKVLKALADRKVTDTVFLTGDVHSSWAADVPADAGLYPLSPSLATELVCTSVTSDNIDDFLKVPPRTATVVVEKALTTLNRHIKWVEYDSHGASVLEVTPAAVQMDWYYVADKKNPDSAVRHARSFRVRTGTQRVQPVTDPIA</sequence>
<organism evidence="4 5">
    <name type="scientific">Crossiella equi</name>
    <dbReference type="NCBI Taxonomy" id="130796"/>
    <lineage>
        <taxon>Bacteria</taxon>
        <taxon>Bacillati</taxon>
        <taxon>Actinomycetota</taxon>
        <taxon>Actinomycetes</taxon>
        <taxon>Pseudonocardiales</taxon>
        <taxon>Pseudonocardiaceae</taxon>
        <taxon>Crossiella</taxon>
    </lineage>
</organism>
<evidence type="ECO:0000313" key="5">
    <source>
        <dbReference type="Proteomes" id="UP001519363"/>
    </source>
</evidence>
<dbReference type="InterPro" id="IPR032093">
    <property type="entry name" value="PhoD_N"/>
</dbReference>
<keyword evidence="1" id="KW-0732">Signal</keyword>
<gene>
    <name evidence="4" type="ORF">JOF53_001812</name>
</gene>
<name>A0ABS5A8N7_9PSEU</name>
<evidence type="ECO:0000256" key="1">
    <source>
        <dbReference type="SAM" id="SignalP"/>
    </source>
</evidence>
<dbReference type="InterPro" id="IPR052900">
    <property type="entry name" value="Phospholipid_Metab_Enz"/>
</dbReference>
<dbReference type="EC" id="3.1.3.1" evidence="4"/>
<protein>
    <submittedName>
        <fullName evidence="4">Alkaline phosphatase D</fullName>
        <ecNumber evidence="4">3.1.3.1</ecNumber>
    </submittedName>
</protein>
<keyword evidence="5" id="KW-1185">Reference proteome</keyword>
<keyword evidence="4" id="KW-0378">Hydrolase</keyword>
<evidence type="ECO:0000313" key="4">
    <source>
        <dbReference type="EMBL" id="MBP2472940.1"/>
    </source>
</evidence>
<dbReference type="SUPFAM" id="SSF56300">
    <property type="entry name" value="Metallo-dependent phosphatases"/>
    <property type="match status" value="1"/>
</dbReference>
<dbReference type="InterPro" id="IPR006311">
    <property type="entry name" value="TAT_signal"/>
</dbReference>
<dbReference type="EMBL" id="JAGIOO010000001">
    <property type="protein sequence ID" value="MBP2472940.1"/>
    <property type="molecule type" value="Genomic_DNA"/>
</dbReference>
<comment type="caution">
    <text evidence="4">The sequence shown here is derived from an EMBL/GenBank/DDBJ whole genome shotgun (WGS) entry which is preliminary data.</text>
</comment>
<feature type="domain" description="PhoD-like phosphatase metallophosphatase" evidence="2">
    <location>
        <begin position="152"/>
        <end position="503"/>
    </location>
</feature>
<reference evidence="4 5" key="1">
    <citation type="submission" date="2021-03" db="EMBL/GenBank/DDBJ databases">
        <title>Sequencing the genomes of 1000 actinobacteria strains.</title>
        <authorList>
            <person name="Klenk H.-P."/>
        </authorList>
    </citation>
    <scope>NUCLEOTIDE SEQUENCE [LARGE SCALE GENOMIC DNA]</scope>
    <source>
        <strain evidence="4 5">DSM 44580</strain>
    </source>
</reference>
<dbReference type="InterPro" id="IPR038607">
    <property type="entry name" value="PhoD-like_sf"/>
</dbReference>
<dbReference type="CDD" id="cd07389">
    <property type="entry name" value="MPP_PhoD"/>
    <property type="match status" value="1"/>
</dbReference>
<dbReference type="InterPro" id="IPR018946">
    <property type="entry name" value="PhoD-like_MPP"/>
</dbReference>
<dbReference type="Pfam" id="PF09423">
    <property type="entry name" value="PhoD"/>
    <property type="match status" value="1"/>
</dbReference>
<feature type="chain" id="PRO_5047368929" evidence="1">
    <location>
        <begin position="34"/>
        <end position="539"/>
    </location>
</feature>
<dbReference type="PANTHER" id="PTHR43606">
    <property type="entry name" value="PHOSPHATASE, PUTATIVE (AFU_ORTHOLOGUE AFUA_6G08710)-RELATED"/>
    <property type="match status" value="1"/>
</dbReference>
<dbReference type="Gene3D" id="2.60.40.380">
    <property type="entry name" value="Purple acid phosphatase-like, N-terminal"/>
    <property type="match status" value="1"/>
</dbReference>
<accession>A0ABS5A8N7</accession>
<evidence type="ECO:0000259" key="2">
    <source>
        <dbReference type="Pfam" id="PF09423"/>
    </source>
</evidence>
<dbReference type="Pfam" id="PF16655">
    <property type="entry name" value="PhoD_N"/>
    <property type="match status" value="1"/>
</dbReference>
<dbReference type="GO" id="GO:0004035">
    <property type="term" value="F:alkaline phosphatase activity"/>
    <property type="evidence" value="ECO:0007669"/>
    <property type="project" value="UniProtKB-EC"/>
</dbReference>
<feature type="signal peptide" evidence="1">
    <location>
        <begin position="1"/>
        <end position="33"/>
    </location>
</feature>
<feature type="domain" description="Phospholipase D N-terminal" evidence="3">
    <location>
        <begin position="43"/>
        <end position="139"/>
    </location>
</feature>
<dbReference type="PROSITE" id="PS51318">
    <property type="entry name" value="TAT"/>
    <property type="match status" value="1"/>
</dbReference>
<dbReference type="PANTHER" id="PTHR43606:SF2">
    <property type="entry name" value="ALKALINE PHOSPHATASE FAMILY PROTEIN (AFU_ORTHOLOGUE AFUA_5G03860)"/>
    <property type="match status" value="1"/>
</dbReference>
<dbReference type="Proteomes" id="UP001519363">
    <property type="component" value="Unassembled WGS sequence"/>
</dbReference>
<dbReference type="InterPro" id="IPR029052">
    <property type="entry name" value="Metallo-depent_PP-like"/>
</dbReference>